<sequence>MDPMLLILLAVFAVLIFVTFRNNKKRQQQQQETQSRAVPGAEVMTSFGLFGTIRDIDEANNIVTIESTPGTLVRVHRQTIAKIEKSPVDDAAPAKDATPAAPLEDEHGEPQYGVRAEAAADGAKADAVKTGVDVTETKAVGDADATKAAADAAPAKGEAASGDADATKRD</sequence>
<evidence type="ECO:0000256" key="10">
    <source>
        <dbReference type="SAM" id="MobiDB-lite"/>
    </source>
</evidence>
<evidence type="ECO:0000256" key="4">
    <source>
        <dbReference type="ARBA" id="ARBA00022475"/>
    </source>
</evidence>
<feature type="compositionally biased region" description="Low complexity" evidence="10">
    <location>
        <begin position="146"/>
        <end position="164"/>
    </location>
</feature>
<evidence type="ECO:0000256" key="9">
    <source>
        <dbReference type="ARBA" id="ARBA00023136"/>
    </source>
</evidence>
<dbReference type="EMBL" id="WBKA01000002">
    <property type="protein sequence ID" value="KAB1632960.1"/>
    <property type="molecule type" value="Genomic_DNA"/>
</dbReference>
<dbReference type="OrthoDB" id="3267178at2"/>
<keyword evidence="4" id="KW-1003">Cell membrane</keyword>
<accession>A0A7C8BNS7</accession>
<reference evidence="11 12" key="1">
    <citation type="submission" date="2019-09" db="EMBL/GenBank/DDBJ databases">
        <title>Phylogeny of genus Pseudoclavibacter and closely related genus.</title>
        <authorList>
            <person name="Li Y."/>
        </authorList>
    </citation>
    <scope>NUCLEOTIDE SEQUENCE [LARGE SCALE GENOMIC DNA]</scope>
    <source>
        <strain evidence="11 12">JCM 16921</strain>
    </source>
</reference>
<evidence type="ECO:0000256" key="8">
    <source>
        <dbReference type="ARBA" id="ARBA00023010"/>
    </source>
</evidence>
<keyword evidence="12" id="KW-1185">Reference proteome</keyword>
<keyword evidence="3" id="KW-0813">Transport</keyword>
<keyword evidence="8" id="KW-0811">Translocation</keyword>
<evidence type="ECO:0000256" key="1">
    <source>
        <dbReference type="ARBA" id="ARBA00004162"/>
    </source>
</evidence>
<organism evidence="11 12">
    <name type="scientific">Pseudoclavibacter caeni</name>
    <dbReference type="NCBI Taxonomy" id="908846"/>
    <lineage>
        <taxon>Bacteria</taxon>
        <taxon>Bacillati</taxon>
        <taxon>Actinomycetota</taxon>
        <taxon>Actinomycetes</taxon>
        <taxon>Micrococcales</taxon>
        <taxon>Microbacteriaceae</taxon>
        <taxon>Pseudoclavibacter</taxon>
    </lineage>
</organism>
<dbReference type="AlphaFoldDB" id="A0A7C8BNS7"/>
<evidence type="ECO:0000256" key="5">
    <source>
        <dbReference type="ARBA" id="ARBA00022692"/>
    </source>
</evidence>
<evidence type="ECO:0000256" key="3">
    <source>
        <dbReference type="ARBA" id="ARBA00022448"/>
    </source>
</evidence>
<keyword evidence="7" id="KW-1133">Transmembrane helix</keyword>
<evidence type="ECO:0000256" key="7">
    <source>
        <dbReference type="ARBA" id="ARBA00022989"/>
    </source>
</evidence>
<dbReference type="Pfam" id="PF02699">
    <property type="entry name" value="YajC"/>
    <property type="match status" value="1"/>
</dbReference>
<dbReference type="Proteomes" id="UP000481339">
    <property type="component" value="Unassembled WGS sequence"/>
</dbReference>
<dbReference type="GO" id="GO:0015031">
    <property type="term" value="P:protein transport"/>
    <property type="evidence" value="ECO:0007669"/>
    <property type="project" value="UniProtKB-KW"/>
</dbReference>
<dbReference type="NCBIfam" id="TIGR00739">
    <property type="entry name" value="yajC"/>
    <property type="match status" value="1"/>
</dbReference>
<feature type="compositionally biased region" description="Low complexity" evidence="10">
    <location>
        <begin position="113"/>
        <end position="122"/>
    </location>
</feature>
<gene>
    <name evidence="11" type="primary">yajC</name>
    <name evidence="11" type="ORF">F8O02_03640</name>
</gene>
<feature type="compositionally biased region" description="Basic and acidic residues" evidence="10">
    <location>
        <begin position="135"/>
        <end position="145"/>
    </location>
</feature>
<feature type="region of interest" description="Disordered" evidence="10">
    <location>
        <begin position="83"/>
        <end position="170"/>
    </location>
</feature>
<protein>
    <submittedName>
        <fullName evidence="11">Preprotein translocase subunit YajC</fullName>
    </submittedName>
</protein>
<dbReference type="RefSeq" id="WP_158035882.1">
    <property type="nucleotide sequence ID" value="NZ_BAAAZV010000003.1"/>
</dbReference>
<feature type="compositionally biased region" description="Low complexity" evidence="10">
    <location>
        <begin position="89"/>
        <end position="102"/>
    </location>
</feature>
<evidence type="ECO:0000313" key="11">
    <source>
        <dbReference type="EMBL" id="KAB1632960.1"/>
    </source>
</evidence>
<dbReference type="GO" id="GO:0005886">
    <property type="term" value="C:plasma membrane"/>
    <property type="evidence" value="ECO:0007669"/>
    <property type="project" value="UniProtKB-SubCell"/>
</dbReference>
<name>A0A7C8BNS7_9MICO</name>
<dbReference type="PANTHER" id="PTHR33909:SF1">
    <property type="entry name" value="SEC TRANSLOCON ACCESSORY COMPLEX SUBUNIT YAJC"/>
    <property type="match status" value="1"/>
</dbReference>
<evidence type="ECO:0000313" key="12">
    <source>
        <dbReference type="Proteomes" id="UP000481339"/>
    </source>
</evidence>
<dbReference type="InterPro" id="IPR003849">
    <property type="entry name" value="Preprotein_translocase_YajC"/>
</dbReference>
<evidence type="ECO:0000256" key="2">
    <source>
        <dbReference type="ARBA" id="ARBA00006742"/>
    </source>
</evidence>
<keyword evidence="5" id="KW-0812">Transmembrane</keyword>
<keyword evidence="9" id="KW-0472">Membrane</keyword>
<keyword evidence="6" id="KW-0653">Protein transport</keyword>
<dbReference type="PANTHER" id="PTHR33909">
    <property type="entry name" value="SEC TRANSLOCON ACCESSORY COMPLEX SUBUNIT YAJC"/>
    <property type="match status" value="1"/>
</dbReference>
<comment type="caution">
    <text evidence="11">The sequence shown here is derived from an EMBL/GenBank/DDBJ whole genome shotgun (WGS) entry which is preliminary data.</text>
</comment>
<comment type="subcellular location">
    <subcellularLocation>
        <location evidence="1">Cell membrane</location>
        <topology evidence="1">Single-pass membrane protein</topology>
    </subcellularLocation>
</comment>
<proteinExistence type="inferred from homology"/>
<comment type="similarity">
    <text evidence="2">Belongs to the YajC family.</text>
</comment>
<dbReference type="SMART" id="SM01323">
    <property type="entry name" value="YajC"/>
    <property type="match status" value="1"/>
</dbReference>
<evidence type="ECO:0000256" key="6">
    <source>
        <dbReference type="ARBA" id="ARBA00022927"/>
    </source>
</evidence>